<organism evidence="2 3">
    <name type="scientific">Streptomyces milbemycinicus</name>
    <dbReference type="NCBI Taxonomy" id="476552"/>
    <lineage>
        <taxon>Bacteria</taxon>
        <taxon>Bacillati</taxon>
        <taxon>Actinomycetota</taxon>
        <taxon>Actinomycetes</taxon>
        <taxon>Kitasatosporales</taxon>
        <taxon>Streptomycetaceae</taxon>
        <taxon>Streptomyces</taxon>
    </lineage>
</organism>
<accession>A0ABW8LIB5</accession>
<evidence type="ECO:0000313" key="2">
    <source>
        <dbReference type="EMBL" id="MFK4265658.1"/>
    </source>
</evidence>
<dbReference type="InterPro" id="IPR001845">
    <property type="entry name" value="HTH_ArsR_DNA-bd_dom"/>
</dbReference>
<dbReference type="SUPFAM" id="SSF46785">
    <property type="entry name" value="Winged helix' DNA-binding domain"/>
    <property type="match status" value="1"/>
</dbReference>
<evidence type="ECO:0000313" key="3">
    <source>
        <dbReference type="Proteomes" id="UP001620295"/>
    </source>
</evidence>
<dbReference type="CDD" id="cd00090">
    <property type="entry name" value="HTH_ARSR"/>
    <property type="match status" value="1"/>
</dbReference>
<dbReference type="InterPro" id="IPR011991">
    <property type="entry name" value="ArsR-like_HTH"/>
</dbReference>
<keyword evidence="3" id="KW-1185">Reference proteome</keyword>
<comment type="caution">
    <text evidence="2">The sequence shown here is derived from an EMBL/GenBank/DDBJ whole genome shotgun (WGS) entry which is preliminary data.</text>
</comment>
<dbReference type="Pfam" id="PF12840">
    <property type="entry name" value="HTH_20"/>
    <property type="match status" value="1"/>
</dbReference>
<gene>
    <name evidence="2" type="ORF">ACI2L5_12040</name>
</gene>
<dbReference type="SMART" id="SM00418">
    <property type="entry name" value="HTH_ARSR"/>
    <property type="match status" value="1"/>
</dbReference>
<dbReference type="InterPro" id="IPR036390">
    <property type="entry name" value="WH_DNA-bd_sf"/>
</dbReference>
<dbReference type="Gene3D" id="1.10.10.10">
    <property type="entry name" value="Winged helix-like DNA-binding domain superfamily/Winged helix DNA-binding domain"/>
    <property type="match status" value="1"/>
</dbReference>
<dbReference type="Gene3D" id="6.10.140.2180">
    <property type="match status" value="1"/>
</dbReference>
<sequence length="183" mass="20602">MDALELLAHPVRLRIVHAMRGERLLTTSQLCARIPDVSKATVYRHIELLAAGGILEVADERRVRGAVERRYRLRQERAVIDADTMEALSLDDYRRGFAAAMATLAAEFNAYLDRDGVDPVADLVGYRQHAAWLSRDELQELIGELREAIAPRLAHRPTADRARYLISPILFPAEEPSADHIEP</sequence>
<reference evidence="2 3" key="1">
    <citation type="submission" date="2024-11" db="EMBL/GenBank/DDBJ databases">
        <title>The Natural Products Discovery Center: Release of the First 8490 Sequenced Strains for Exploring Actinobacteria Biosynthetic Diversity.</title>
        <authorList>
            <person name="Kalkreuter E."/>
            <person name="Kautsar S.A."/>
            <person name="Yang D."/>
            <person name="Bader C.D."/>
            <person name="Teijaro C.N."/>
            <person name="Fluegel L."/>
            <person name="Davis C.M."/>
            <person name="Simpson J.R."/>
            <person name="Lauterbach L."/>
            <person name="Steele A.D."/>
            <person name="Gui C."/>
            <person name="Meng S."/>
            <person name="Li G."/>
            <person name="Viehrig K."/>
            <person name="Ye F."/>
            <person name="Su P."/>
            <person name="Kiefer A.F."/>
            <person name="Nichols A."/>
            <person name="Cepeda A.J."/>
            <person name="Yan W."/>
            <person name="Fan B."/>
            <person name="Jiang Y."/>
            <person name="Adhikari A."/>
            <person name="Zheng C.-J."/>
            <person name="Schuster L."/>
            <person name="Cowan T.M."/>
            <person name="Smanski M.J."/>
            <person name="Chevrette M.G."/>
            <person name="De Carvalho L.P.S."/>
            <person name="Shen B."/>
        </authorList>
    </citation>
    <scope>NUCLEOTIDE SEQUENCE [LARGE SCALE GENOMIC DNA]</scope>
    <source>
        <strain evidence="2 3">NPDC020863</strain>
    </source>
</reference>
<dbReference type="Proteomes" id="UP001620295">
    <property type="component" value="Unassembled WGS sequence"/>
</dbReference>
<name>A0ABW8LIB5_9ACTN</name>
<dbReference type="InterPro" id="IPR036388">
    <property type="entry name" value="WH-like_DNA-bd_sf"/>
</dbReference>
<evidence type="ECO:0000259" key="1">
    <source>
        <dbReference type="SMART" id="SM00418"/>
    </source>
</evidence>
<feature type="domain" description="HTH arsR-type" evidence="1">
    <location>
        <begin position="2"/>
        <end position="84"/>
    </location>
</feature>
<dbReference type="EMBL" id="JBJDQH010000004">
    <property type="protein sequence ID" value="MFK4265658.1"/>
    <property type="molecule type" value="Genomic_DNA"/>
</dbReference>
<protein>
    <submittedName>
        <fullName evidence="2">Helix-turn-helix domain-containing protein</fullName>
    </submittedName>
</protein>
<dbReference type="RefSeq" id="WP_358643929.1">
    <property type="nucleotide sequence ID" value="NZ_JBFACG010000015.1"/>
</dbReference>
<proteinExistence type="predicted"/>